<dbReference type="HAMAP" id="MF_03198">
    <property type="entry name" value="Methyltr_EFM6"/>
    <property type="match status" value="1"/>
</dbReference>
<dbReference type="PANTHER" id="PTHR14614:SF152">
    <property type="entry name" value="PROTEIN-LYSINE N-METHYLTRANSFERASE EFM6"/>
    <property type="match status" value="1"/>
</dbReference>
<dbReference type="GO" id="GO:0032259">
    <property type="term" value="P:methylation"/>
    <property type="evidence" value="ECO:0007669"/>
    <property type="project" value="UniProtKB-KW"/>
</dbReference>
<keyword evidence="1" id="KW-0949">S-adenosyl-L-methionine</keyword>
<dbReference type="GO" id="GO:0016279">
    <property type="term" value="F:protein-lysine N-methyltransferase activity"/>
    <property type="evidence" value="ECO:0007669"/>
    <property type="project" value="UniProtKB-UniRule"/>
</dbReference>
<dbReference type="PANTHER" id="PTHR14614">
    <property type="entry name" value="HEPATOCELLULAR CARCINOMA-ASSOCIATED ANTIGEN"/>
    <property type="match status" value="1"/>
</dbReference>
<dbReference type="Pfam" id="PF10294">
    <property type="entry name" value="Methyltransf_16"/>
    <property type="match status" value="1"/>
</dbReference>
<dbReference type="InterPro" id="IPR019410">
    <property type="entry name" value="Methyltransf_16"/>
</dbReference>
<accession>A0AA40E971</accession>
<dbReference type="Proteomes" id="UP001172101">
    <property type="component" value="Unassembled WGS sequence"/>
</dbReference>
<organism evidence="2 3">
    <name type="scientific">Lasiosphaeria miniovina</name>
    <dbReference type="NCBI Taxonomy" id="1954250"/>
    <lineage>
        <taxon>Eukaryota</taxon>
        <taxon>Fungi</taxon>
        <taxon>Dikarya</taxon>
        <taxon>Ascomycota</taxon>
        <taxon>Pezizomycotina</taxon>
        <taxon>Sordariomycetes</taxon>
        <taxon>Sordariomycetidae</taxon>
        <taxon>Sordariales</taxon>
        <taxon>Lasiosphaeriaceae</taxon>
        <taxon>Lasiosphaeria</taxon>
    </lineage>
</organism>
<sequence length="250" mass="28057">MRNEEEAALPDGFSTFDVDEQLAPVPDYKRAGDTAFLDFSGLLAEPLKLHEDLKTGCGGQLWPAGIVLAKHMLRYHRDKLQHSRILELGAGSGLVGLAIAKGSSIDLPLYITDQVEMEALMQHNIVLNRLQGQVETRVLNWGVPLSPEVVDFKPEIILAADCVYFEPAFPLLLRTLHDLLELNPLATIYFCFNKRRRADIHMFKTARKSFHVTEIEDADRPIFSRHGIFLVAFTRKSPEPTPSRVASLAQ</sequence>
<dbReference type="Gene3D" id="3.40.50.150">
    <property type="entry name" value="Vaccinia Virus protein VP39"/>
    <property type="match status" value="1"/>
</dbReference>
<feature type="binding site" evidence="1">
    <location>
        <begin position="89"/>
        <end position="91"/>
    </location>
    <ligand>
        <name>S-adenosyl-L-methionine</name>
        <dbReference type="ChEBI" id="CHEBI:59789"/>
    </ligand>
</feature>
<gene>
    <name evidence="1" type="primary">EFM6</name>
    <name evidence="2" type="ORF">B0T26DRAFT_636937</name>
</gene>
<evidence type="ECO:0000313" key="2">
    <source>
        <dbReference type="EMBL" id="KAK0728691.1"/>
    </source>
</evidence>
<proteinExistence type="inferred from homology"/>
<feature type="binding site" evidence="1">
    <location>
        <position position="141"/>
    </location>
    <ligand>
        <name>S-adenosyl-L-methionine</name>
        <dbReference type="ChEBI" id="CHEBI:59789"/>
    </ligand>
</feature>
<comment type="similarity">
    <text evidence="1">Belongs to the class I-like SAM-binding methyltransferase superfamily. METTL21 family. EFM6 subfamily.</text>
</comment>
<keyword evidence="3" id="KW-1185">Reference proteome</keyword>
<protein>
    <recommendedName>
        <fullName evidence="1">Protein-lysine N-methyltransferase EFM6</fullName>
        <ecNumber evidence="1">2.1.1.-</ecNumber>
    </recommendedName>
    <alternativeName>
        <fullName evidence="1">Elongation factor methyltransferase 6</fullName>
    </alternativeName>
</protein>
<dbReference type="GO" id="GO:0005829">
    <property type="term" value="C:cytosol"/>
    <property type="evidence" value="ECO:0007669"/>
    <property type="project" value="TreeGrafter"/>
</dbReference>
<reference evidence="2" key="1">
    <citation type="submission" date="2023-06" db="EMBL/GenBank/DDBJ databases">
        <title>Genome-scale phylogeny and comparative genomics of the fungal order Sordariales.</title>
        <authorList>
            <consortium name="Lawrence Berkeley National Laboratory"/>
            <person name="Hensen N."/>
            <person name="Bonometti L."/>
            <person name="Westerberg I."/>
            <person name="Brannstrom I.O."/>
            <person name="Guillou S."/>
            <person name="Cros-Aarteil S."/>
            <person name="Calhoun S."/>
            <person name="Haridas S."/>
            <person name="Kuo A."/>
            <person name="Mondo S."/>
            <person name="Pangilinan J."/>
            <person name="Riley R."/>
            <person name="LaButti K."/>
            <person name="Andreopoulos B."/>
            <person name="Lipzen A."/>
            <person name="Chen C."/>
            <person name="Yanf M."/>
            <person name="Daum C."/>
            <person name="Ng V."/>
            <person name="Clum A."/>
            <person name="Steindorff A."/>
            <person name="Ohm R."/>
            <person name="Martin F."/>
            <person name="Silar P."/>
            <person name="Natvig D."/>
            <person name="Lalanne C."/>
            <person name="Gautier V."/>
            <person name="Ament-velasquez S.L."/>
            <person name="Kruys A."/>
            <person name="Hutchinson M.I."/>
            <person name="Powell A.J."/>
            <person name="Barry K."/>
            <person name="Miller A.N."/>
            <person name="Grigoriev I.V."/>
            <person name="Debuchy R."/>
            <person name="Gladieux P."/>
            <person name="Thoren M.H."/>
            <person name="Johannesson H."/>
        </authorList>
    </citation>
    <scope>NUCLEOTIDE SEQUENCE</scope>
    <source>
        <strain evidence="2">SMH2392-1A</strain>
    </source>
</reference>
<dbReference type="SUPFAM" id="SSF53335">
    <property type="entry name" value="S-adenosyl-L-methionine-dependent methyltransferases"/>
    <property type="match status" value="1"/>
</dbReference>
<evidence type="ECO:0000256" key="1">
    <source>
        <dbReference type="HAMAP-Rule" id="MF_03198"/>
    </source>
</evidence>
<feature type="binding site" evidence="1">
    <location>
        <position position="62"/>
    </location>
    <ligand>
        <name>S-adenosyl-L-methionine</name>
        <dbReference type="ChEBI" id="CHEBI:59789"/>
    </ligand>
</feature>
<dbReference type="InterPro" id="IPR029063">
    <property type="entry name" value="SAM-dependent_MTases_sf"/>
</dbReference>
<keyword evidence="1" id="KW-0963">Cytoplasm</keyword>
<keyword evidence="1 2" id="KW-0489">Methyltransferase</keyword>
<name>A0AA40E971_9PEZI</name>
<feature type="binding site" evidence="1">
    <location>
        <position position="113"/>
    </location>
    <ligand>
        <name>S-adenosyl-L-methionine</name>
        <dbReference type="ChEBI" id="CHEBI:59789"/>
    </ligand>
</feature>
<dbReference type="EC" id="2.1.1.-" evidence="1"/>
<dbReference type="EMBL" id="JAUIRO010000002">
    <property type="protein sequence ID" value="KAK0728691.1"/>
    <property type="molecule type" value="Genomic_DNA"/>
</dbReference>
<keyword evidence="1" id="KW-0808">Transferase</keyword>
<comment type="subcellular location">
    <subcellularLocation>
        <location evidence="1">Cytoplasm</location>
    </subcellularLocation>
</comment>
<dbReference type="AlphaFoldDB" id="A0AA40E971"/>
<dbReference type="InterPro" id="IPR033684">
    <property type="entry name" value="EFM6"/>
</dbReference>
<comment type="function">
    <text evidence="1">S-adenosyl-L-methionine-dependent protein-lysine N-methyltransferase that methylates elongation factor 1-alpha.</text>
</comment>
<comment type="caution">
    <text evidence="2">The sequence shown here is derived from an EMBL/GenBank/DDBJ whole genome shotgun (WGS) entry which is preliminary data.</text>
</comment>
<feature type="binding site" evidence="1">
    <location>
        <position position="160"/>
    </location>
    <ligand>
        <name>S-adenosyl-L-methionine</name>
        <dbReference type="ChEBI" id="CHEBI:59789"/>
    </ligand>
</feature>
<evidence type="ECO:0000313" key="3">
    <source>
        <dbReference type="Proteomes" id="UP001172101"/>
    </source>
</evidence>